<reference evidence="2 3" key="1">
    <citation type="submission" date="2023-10" db="EMBL/GenBank/DDBJ databases">
        <title>Pseudomonas otitidis isolated from a paediatric patient with cystic fibrosis in Chile.</title>
        <authorList>
            <person name="Amsteins-Romero L."/>
            <person name="Opazo-Capurro A."/>
            <person name="Matus-Kohler M."/>
            <person name="Gonzalez-Rocha G."/>
        </authorList>
    </citation>
    <scope>NUCLEOTIDE SEQUENCE [LARGE SCALE GENOMIC DNA]</scope>
    <source>
        <strain evidence="2 3">P-714</strain>
    </source>
</reference>
<feature type="non-terminal residue" evidence="2">
    <location>
        <position position="71"/>
    </location>
</feature>
<evidence type="ECO:0000256" key="1">
    <source>
        <dbReference type="SAM" id="MobiDB-lite"/>
    </source>
</evidence>
<dbReference type="EMBL" id="JAWJUL010000414">
    <property type="protein sequence ID" value="MDV3443934.1"/>
    <property type="molecule type" value="Genomic_DNA"/>
</dbReference>
<sequence length="71" mass="7801">EDSATLGAVERYRETVRAEAPWLPNNVDFLQRINGLAVHHPWPRAFGGQFGEHGGRNGGARLQAGRRQGHG</sequence>
<proteinExistence type="predicted"/>
<dbReference type="RefSeq" id="WP_317234877.1">
    <property type="nucleotide sequence ID" value="NZ_JAWJUL010000414.1"/>
</dbReference>
<comment type="caution">
    <text evidence="2">The sequence shown here is derived from an EMBL/GenBank/DDBJ whole genome shotgun (WGS) entry which is preliminary data.</text>
</comment>
<feature type="region of interest" description="Disordered" evidence="1">
    <location>
        <begin position="47"/>
        <end position="71"/>
    </location>
</feature>
<gene>
    <name evidence="2" type="ORF">R0G64_31595</name>
</gene>
<evidence type="ECO:0000313" key="2">
    <source>
        <dbReference type="EMBL" id="MDV3443934.1"/>
    </source>
</evidence>
<feature type="compositionally biased region" description="Low complexity" evidence="1">
    <location>
        <begin position="59"/>
        <end position="71"/>
    </location>
</feature>
<organism evidence="2 3">
    <name type="scientific">Metapseudomonas otitidis</name>
    <dbReference type="NCBI Taxonomy" id="319939"/>
    <lineage>
        <taxon>Bacteria</taxon>
        <taxon>Pseudomonadati</taxon>
        <taxon>Pseudomonadota</taxon>
        <taxon>Gammaproteobacteria</taxon>
        <taxon>Pseudomonadales</taxon>
        <taxon>Pseudomonadaceae</taxon>
        <taxon>Metapseudomonas</taxon>
    </lineage>
</organism>
<name>A0ABU3Y1N4_9GAMM</name>
<protein>
    <submittedName>
        <fullName evidence="2">Uncharacterized protein</fullName>
    </submittedName>
</protein>
<feature type="compositionally biased region" description="Gly residues" evidence="1">
    <location>
        <begin position="48"/>
        <end position="58"/>
    </location>
</feature>
<keyword evidence="3" id="KW-1185">Reference proteome</keyword>
<accession>A0ABU3Y1N4</accession>
<evidence type="ECO:0000313" key="3">
    <source>
        <dbReference type="Proteomes" id="UP001273935"/>
    </source>
</evidence>
<feature type="non-terminal residue" evidence="2">
    <location>
        <position position="1"/>
    </location>
</feature>
<dbReference type="Proteomes" id="UP001273935">
    <property type="component" value="Unassembled WGS sequence"/>
</dbReference>